<dbReference type="SUPFAM" id="SSF56719">
    <property type="entry name" value="Type II DNA topoisomerase"/>
    <property type="match status" value="1"/>
</dbReference>
<dbReference type="InterPro" id="IPR002288">
    <property type="entry name" value="DNA_gyrase_B_C"/>
</dbReference>
<evidence type="ECO:0000256" key="8">
    <source>
        <dbReference type="ARBA" id="ARBA00023029"/>
    </source>
</evidence>
<comment type="subunit">
    <text evidence="11">Heterotetramer, composed of two GyrA and two GyrB chains. In the heterotetramer, GyrA contains the active site tyrosine that forms a transient covalent intermediate with DNA, while GyrB binds cofactors and catalyzes ATP hydrolysis.</text>
</comment>
<dbReference type="SUPFAM" id="SSF54211">
    <property type="entry name" value="Ribosomal protein S5 domain 2-like"/>
    <property type="match status" value="1"/>
</dbReference>
<dbReference type="InterPro" id="IPR013506">
    <property type="entry name" value="Topo_IIA_bsu_dom2"/>
</dbReference>
<keyword evidence="10 11" id="KW-0413">Isomerase</keyword>
<sequence length="854" mass="94240">MSEENPTNPASTAGSDAYGSDAIQILEGLEAVRKRPGMYIGDTSDGTGLHHLVFEVVDNSIDEALAGHCDDIVVTIHSDNSISVVDNGRGIPTGVKMDDKHEPKRSAAEIALTELHAGGKFNQNSYKVSGGLHGVGVSCVNALSKTLRLTVRRDGKVHVLEFSRGFVQNPVTEMREGVEVRPMKVIGETDKRGTEVHFLPDTDIFKENNDFHYEILSKRLRELSFLNNGVNIKLVDERSGKSDDFSGAGGVKGFVDFINKGKQVLHPNAFHAVGEKMSDQNTLVGVEVAMQWNSGYNEQVLCFTNNIPQRDGGTHLTGLRAAMTRVINKYIDENELAKKAKVEITGDDMREGLTCVLSVKVPEPKFSSQTKDKLVSSEVRGPVEEVVAAKLGEYLLERPNDAKTIVGKIIEAARAREAARKAREMTRRKGVLDGMGLPGKLADCQEKDPAMCEIYIVEGDSAGGSAKQGRDRKFQAILPLRGKILNVEKARYEKLLTSNEILTLITALGTGIGKAGTINSNGKGDTDDFNVAKLRYHRIIIMTDADVDGAHIRTLLLTFFYRQMPELVERGHIYIAQPPLYKVKAGKEELYLKDGGELDKFLLRIALNGAKVETGGPTPTLLEGETLQELARKHQVAEAVIQRLSGFMDREALRAIADGVSLNLDTVQDAEKSAVALQAKLQELDRLHNQVPAEVAGEFDARSDKPILRISRRHHGNVKSSIVTQDFVHGADYAALAEAAETFRGLLHEGARVIRGEGERQKEERVGDFRQAMRWLIAEAERATSRQRYKGLGEMNPEQLWETTMDPNVRRLLRVQIDDAIEADRVFTMLMGDEVEPRRDFIETNALRAANIDV</sequence>
<dbReference type="SMART" id="SM00387">
    <property type="entry name" value="HATPase_c"/>
    <property type="match status" value="1"/>
</dbReference>
<evidence type="ECO:0000256" key="10">
    <source>
        <dbReference type="ARBA" id="ARBA00023235"/>
    </source>
</evidence>
<dbReference type="CDD" id="cd00822">
    <property type="entry name" value="TopoII_Trans_DNA_gyrase"/>
    <property type="match status" value="1"/>
</dbReference>
<dbReference type="Proteomes" id="UP000715965">
    <property type="component" value="Unassembled WGS sequence"/>
</dbReference>
<dbReference type="SUPFAM" id="SSF55874">
    <property type="entry name" value="ATPase domain of HSP90 chaperone/DNA topoisomerase II/histidine kinase"/>
    <property type="match status" value="1"/>
</dbReference>
<dbReference type="Gene3D" id="3.30.230.10">
    <property type="match status" value="1"/>
</dbReference>
<feature type="binding site" evidence="11">
    <location>
        <position position="544"/>
    </location>
    <ligand>
        <name>Mg(2+)</name>
        <dbReference type="ChEBI" id="CHEBI:18420"/>
        <label>1</label>
        <note>catalytic</note>
    </ligand>
</feature>
<dbReference type="InterPro" id="IPR001241">
    <property type="entry name" value="Topo_IIA"/>
</dbReference>
<dbReference type="InterPro" id="IPR000565">
    <property type="entry name" value="Topo_IIA_B"/>
</dbReference>
<comment type="subcellular location">
    <subcellularLocation>
        <location evidence="11">Cytoplasm</location>
    </subcellularLocation>
</comment>
<feature type="binding site" evidence="11">
    <location>
        <position position="544"/>
    </location>
    <ligand>
        <name>Mg(2+)</name>
        <dbReference type="ChEBI" id="CHEBI:18420"/>
        <label>2</label>
    </ligand>
</feature>
<evidence type="ECO:0000259" key="12">
    <source>
        <dbReference type="PROSITE" id="PS50880"/>
    </source>
</evidence>
<dbReference type="Pfam" id="PF02518">
    <property type="entry name" value="HATPase_c"/>
    <property type="match status" value="1"/>
</dbReference>
<evidence type="ECO:0000256" key="1">
    <source>
        <dbReference type="ARBA" id="ARBA00000185"/>
    </source>
</evidence>
<comment type="catalytic activity">
    <reaction evidence="1 11">
        <text>ATP-dependent breakage, passage and rejoining of double-stranded DNA.</text>
        <dbReference type="EC" id="5.6.2.2"/>
    </reaction>
</comment>
<dbReference type="PROSITE" id="PS50880">
    <property type="entry name" value="TOPRIM"/>
    <property type="match status" value="1"/>
</dbReference>
<dbReference type="InterPro" id="IPR034160">
    <property type="entry name" value="TOPRIM_GyrB"/>
</dbReference>
<dbReference type="Gene3D" id="3.30.565.10">
    <property type="entry name" value="Histidine kinase-like ATPase, C-terminal domain"/>
    <property type="match status" value="1"/>
</dbReference>
<evidence type="ECO:0000256" key="4">
    <source>
        <dbReference type="ARBA" id="ARBA00022723"/>
    </source>
</evidence>
<dbReference type="InterPro" id="IPR041423">
    <property type="entry name" value="GyrB_insert"/>
</dbReference>
<protein>
    <recommendedName>
        <fullName evidence="11">DNA gyrase subunit B</fullName>
        <ecNumber evidence="11">5.6.2.2</ecNumber>
    </recommendedName>
</protein>
<dbReference type="Pfam" id="PF21249">
    <property type="entry name" value="GyrB_hook"/>
    <property type="match status" value="1"/>
</dbReference>
<keyword evidence="9" id="KW-0238">DNA-binding</keyword>
<dbReference type="CDD" id="cd16928">
    <property type="entry name" value="HATPase_GyrB-like"/>
    <property type="match status" value="1"/>
</dbReference>
<evidence type="ECO:0000256" key="2">
    <source>
        <dbReference type="ARBA" id="ARBA00010708"/>
    </source>
</evidence>
<dbReference type="InterPro" id="IPR014721">
    <property type="entry name" value="Ribsml_uS5_D2-typ_fold_subgr"/>
</dbReference>
<feature type="binding site" evidence="11">
    <location>
        <position position="546"/>
    </location>
    <ligand>
        <name>Mg(2+)</name>
        <dbReference type="ChEBI" id="CHEBI:18420"/>
        <label>2</label>
    </ligand>
</feature>
<dbReference type="Pfam" id="PF00204">
    <property type="entry name" value="DNA_gyraseB"/>
    <property type="match status" value="1"/>
</dbReference>
<keyword evidence="6 11" id="KW-0067">ATP-binding</keyword>
<keyword evidence="7 11" id="KW-0460">Magnesium</keyword>
<keyword evidence="8 11" id="KW-0799">Topoisomerase</keyword>
<comment type="similarity">
    <text evidence="2 11">Belongs to the type II topoisomerase GyrB family.</text>
</comment>
<evidence type="ECO:0000313" key="13">
    <source>
        <dbReference type="EMBL" id="MBE7941006.1"/>
    </source>
</evidence>
<comment type="caution">
    <text evidence="13">The sequence shown here is derived from an EMBL/GenBank/DDBJ whole genome shotgun (WGS) entry which is preliminary data.</text>
</comment>
<dbReference type="InterPro" id="IPR011557">
    <property type="entry name" value="GyrB"/>
</dbReference>
<dbReference type="InterPro" id="IPR003594">
    <property type="entry name" value="HATPase_dom"/>
</dbReference>
<dbReference type="Pfam" id="PF01751">
    <property type="entry name" value="Toprim"/>
    <property type="match status" value="1"/>
</dbReference>
<feature type="site" description="Interaction with DNA" evidence="11">
    <location>
        <position position="486"/>
    </location>
</feature>
<dbReference type="SMART" id="SM00433">
    <property type="entry name" value="TOP2c"/>
    <property type="match status" value="1"/>
</dbReference>
<evidence type="ECO:0000256" key="9">
    <source>
        <dbReference type="ARBA" id="ARBA00023125"/>
    </source>
</evidence>
<accession>A0ABR9SF61</accession>
<evidence type="ECO:0000256" key="7">
    <source>
        <dbReference type="ARBA" id="ARBA00022842"/>
    </source>
</evidence>
<dbReference type="PRINTS" id="PR01159">
    <property type="entry name" value="DNAGYRASEB"/>
</dbReference>
<organism evidence="13 14">
    <name type="scientific">Ramlibacter aquaticus</name>
    <dbReference type="NCBI Taxonomy" id="2780094"/>
    <lineage>
        <taxon>Bacteria</taxon>
        <taxon>Pseudomonadati</taxon>
        <taxon>Pseudomonadota</taxon>
        <taxon>Betaproteobacteria</taxon>
        <taxon>Burkholderiales</taxon>
        <taxon>Comamonadaceae</taxon>
        <taxon>Ramlibacter</taxon>
    </lineage>
</organism>
<evidence type="ECO:0000256" key="5">
    <source>
        <dbReference type="ARBA" id="ARBA00022741"/>
    </source>
</evidence>
<keyword evidence="5 11" id="KW-0547">Nucleotide-binding</keyword>
<keyword evidence="14" id="KW-1185">Reference proteome</keyword>
<feature type="binding site" evidence="11">
    <location>
        <position position="458"/>
    </location>
    <ligand>
        <name>Mg(2+)</name>
        <dbReference type="ChEBI" id="CHEBI:18420"/>
        <label>1</label>
        <note>catalytic</note>
    </ligand>
</feature>
<comment type="function">
    <text evidence="11">A type II topoisomerase that negatively supercoils closed circular double-stranded (ds) DNA in an ATP-dependent manner to modulate DNA topology and maintain chromosomes in an underwound state. Negative supercoiling favors strand separation, and DNA replication, transcription, recombination and repair, all of which involve strand separation. Also able to catalyze the interconversion of other topological isomers of dsDNA rings, including catenanes and knotted rings. Type II topoisomerases break and join 2 DNA strands simultaneously in an ATP-dependent manner.</text>
</comment>
<dbReference type="PROSITE" id="PS00177">
    <property type="entry name" value="TOPOISOMERASE_II"/>
    <property type="match status" value="1"/>
</dbReference>
<feature type="site" description="Interaction with DNA" evidence="11">
    <location>
        <position position="483"/>
    </location>
</feature>
<evidence type="ECO:0000256" key="6">
    <source>
        <dbReference type="ARBA" id="ARBA00022840"/>
    </source>
</evidence>
<dbReference type="NCBIfam" id="NF004189">
    <property type="entry name" value="PRK05644.1"/>
    <property type="match status" value="1"/>
</dbReference>
<reference evidence="13 14" key="1">
    <citation type="submission" date="2020-10" db="EMBL/GenBank/DDBJ databases">
        <title>Draft genome of Ramlibacter aquaticus LMG 30558.</title>
        <authorList>
            <person name="Props R."/>
        </authorList>
    </citation>
    <scope>NUCLEOTIDE SEQUENCE [LARGE SCALE GENOMIC DNA]</scope>
    <source>
        <strain evidence="13 14">LMG 30558</strain>
    </source>
</reference>
<dbReference type="EMBL" id="JADDOJ010000036">
    <property type="protein sequence ID" value="MBE7941006.1"/>
    <property type="molecule type" value="Genomic_DNA"/>
</dbReference>
<dbReference type="InterPro" id="IPR036890">
    <property type="entry name" value="HATPase_C_sf"/>
</dbReference>
<dbReference type="Pfam" id="PF00986">
    <property type="entry name" value="DNA_gyraseB_C"/>
    <property type="match status" value="1"/>
</dbReference>
<dbReference type="InterPro" id="IPR006171">
    <property type="entry name" value="TOPRIM_dom"/>
</dbReference>
<feature type="domain" description="Toprim" evidence="12">
    <location>
        <begin position="452"/>
        <end position="579"/>
    </location>
</feature>
<dbReference type="PANTHER" id="PTHR45866">
    <property type="entry name" value="DNA GYRASE/TOPOISOMERASE SUBUNIT B"/>
    <property type="match status" value="1"/>
</dbReference>
<dbReference type="Pfam" id="PF18053">
    <property type="entry name" value="GyrB_insert"/>
    <property type="match status" value="1"/>
</dbReference>
<evidence type="ECO:0000256" key="11">
    <source>
        <dbReference type="HAMAP-Rule" id="MF_01898"/>
    </source>
</evidence>
<dbReference type="InterPro" id="IPR020568">
    <property type="entry name" value="Ribosomal_Su5_D2-typ_SF"/>
</dbReference>
<dbReference type="EC" id="5.6.2.2" evidence="11"/>
<dbReference type="PANTHER" id="PTHR45866:SF1">
    <property type="entry name" value="DNA GYRASE SUBUNIT B, MITOCHONDRIAL"/>
    <property type="match status" value="1"/>
</dbReference>
<dbReference type="PRINTS" id="PR00418">
    <property type="entry name" value="TPI2FAMILY"/>
</dbReference>
<dbReference type="InterPro" id="IPR018522">
    <property type="entry name" value="TopoIIA_CS"/>
</dbReference>
<comment type="miscellaneous">
    <text evidence="11">Few gyrases are as efficient as E.coli at forming negative supercoils. Not all organisms have 2 type II topoisomerases; in organisms with a single type II topoisomerase this enzyme also has to decatenate newly replicated chromosomes.</text>
</comment>
<dbReference type="Gene3D" id="3.40.50.670">
    <property type="match status" value="2"/>
</dbReference>
<name>A0ABR9SF61_9BURK</name>
<gene>
    <name evidence="11 13" type="primary">gyrB</name>
    <name evidence="13" type="ORF">IM725_10530</name>
</gene>
<evidence type="ECO:0000313" key="14">
    <source>
        <dbReference type="Proteomes" id="UP000715965"/>
    </source>
</evidence>
<comment type="cofactor">
    <cofactor evidence="11">
        <name>Mg(2+)</name>
        <dbReference type="ChEBI" id="CHEBI:18420"/>
    </cofactor>
    <cofactor evidence="11">
        <name>Mn(2+)</name>
        <dbReference type="ChEBI" id="CHEBI:29035"/>
    </cofactor>
    <cofactor evidence="11">
        <name>Ca(2+)</name>
        <dbReference type="ChEBI" id="CHEBI:29108"/>
    </cofactor>
    <text evidence="11">Binds two Mg(2+) per subunit. The magnesium ions form salt bridges with both the protein and the DNA. Can also accept other divalent metal cations, such as Mn(2+) or Ca(2+).</text>
</comment>
<dbReference type="CDD" id="cd03366">
    <property type="entry name" value="TOPRIM_TopoIIA_GyrB"/>
    <property type="match status" value="1"/>
</dbReference>
<dbReference type="InterPro" id="IPR013759">
    <property type="entry name" value="Topo_IIA_B_C"/>
</dbReference>
<dbReference type="NCBIfam" id="TIGR01059">
    <property type="entry name" value="gyrB"/>
    <property type="match status" value="1"/>
</dbReference>
<proteinExistence type="inferred from homology"/>
<dbReference type="HAMAP" id="MF_01898">
    <property type="entry name" value="GyrB"/>
    <property type="match status" value="1"/>
</dbReference>
<dbReference type="InterPro" id="IPR013760">
    <property type="entry name" value="Topo_IIA-like_dom_sf"/>
</dbReference>
<evidence type="ECO:0000256" key="3">
    <source>
        <dbReference type="ARBA" id="ARBA00022490"/>
    </source>
</evidence>
<dbReference type="InterPro" id="IPR049353">
    <property type="entry name" value="GyrB_hook"/>
</dbReference>
<keyword evidence="3 11" id="KW-0963">Cytoplasm</keyword>
<dbReference type="NCBIfam" id="NF011501">
    <property type="entry name" value="PRK14939.1"/>
    <property type="match status" value="1"/>
</dbReference>
<keyword evidence="4 11" id="KW-0479">Metal-binding</keyword>